<reference evidence="2" key="1">
    <citation type="journal article" date="2016" name="Genome Announc.">
        <title>Draft genome sequences of fungus Aspergillus calidoustus.</title>
        <authorList>
            <person name="Horn F."/>
            <person name="Linde J."/>
            <person name="Mattern D.J."/>
            <person name="Walther G."/>
            <person name="Guthke R."/>
            <person name="Scherlach K."/>
            <person name="Martin K."/>
            <person name="Brakhage A.A."/>
            <person name="Petzke L."/>
            <person name="Valiante V."/>
        </authorList>
    </citation>
    <scope>NUCLEOTIDE SEQUENCE [LARGE SCALE GENOMIC DNA]</scope>
    <source>
        <strain evidence="2">SF006504</strain>
    </source>
</reference>
<dbReference type="AlphaFoldDB" id="A0A0U5GV12"/>
<accession>A0A0U5GV12</accession>
<evidence type="ECO:0000313" key="2">
    <source>
        <dbReference type="Proteomes" id="UP000054771"/>
    </source>
</evidence>
<dbReference type="InterPro" id="IPR032710">
    <property type="entry name" value="NTF2-like_dom_sf"/>
</dbReference>
<sequence>MLPTLTATFSNLDGEVVTENGARYEFVVFFRAAFETQQMIHIDGPGELTRDSEDEIHAVWGVVYHAANHGVTGGWKGTGGEHYHERWRWVEGKWLLASLKMVRGFWKVSQLEGAEKEVV</sequence>
<dbReference type="Proteomes" id="UP000054771">
    <property type="component" value="Unassembled WGS sequence"/>
</dbReference>
<protein>
    <recommendedName>
        <fullName evidence="3">SnoaL-like domain-containing protein</fullName>
    </recommendedName>
</protein>
<gene>
    <name evidence="1" type="ORF">ASPCAL08699</name>
</gene>
<evidence type="ECO:0000313" key="1">
    <source>
        <dbReference type="EMBL" id="CEN62060.1"/>
    </source>
</evidence>
<evidence type="ECO:0008006" key="3">
    <source>
        <dbReference type="Google" id="ProtNLM"/>
    </source>
</evidence>
<dbReference type="Gene3D" id="3.10.450.50">
    <property type="match status" value="1"/>
</dbReference>
<keyword evidence="2" id="KW-1185">Reference proteome</keyword>
<dbReference type="OrthoDB" id="4456362at2759"/>
<proteinExistence type="predicted"/>
<name>A0A0U5GV12_ASPCI</name>
<organism evidence="1 2">
    <name type="scientific">Aspergillus calidoustus</name>
    <dbReference type="NCBI Taxonomy" id="454130"/>
    <lineage>
        <taxon>Eukaryota</taxon>
        <taxon>Fungi</taxon>
        <taxon>Dikarya</taxon>
        <taxon>Ascomycota</taxon>
        <taxon>Pezizomycotina</taxon>
        <taxon>Eurotiomycetes</taxon>
        <taxon>Eurotiomycetidae</taxon>
        <taxon>Eurotiales</taxon>
        <taxon>Aspergillaceae</taxon>
        <taxon>Aspergillus</taxon>
        <taxon>Aspergillus subgen. Nidulantes</taxon>
    </lineage>
</organism>
<dbReference type="EMBL" id="CDMC01000006">
    <property type="protein sequence ID" value="CEN62060.1"/>
    <property type="molecule type" value="Genomic_DNA"/>
</dbReference>
<dbReference type="SUPFAM" id="SSF54427">
    <property type="entry name" value="NTF2-like"/>
    <property type="match status" value="1"/>
</dbReference>